<dbReference type="AlphaFoldDB" id="A0A1B0CSL3"/>
<accession>A0A1B0CSL3</accession>
<sequence>MLRAKQLVLSTRIVIQERTARVRKVGRTMGPTRSNVRRTSKTKLDAKDVLKKIHHQPTNHLS</sequence>
<name>A0A1B0CSL3_LUTLO</name>
<organism evidence="1 2">
    <name type="scientific">Lutzomyia longipalpis</name>
    <name type="common">Sand fly</name>
    <dbReference type="NCBI Taxonomy" id="7200"/>
    <lineage>
        <taxon>Eukaryota</taxon>
        <taxon>Metazoa</taxon>
        <taxon>Ecdysozoa</taxon>
        <taxon>Arthropoda</taxon>
        <taxon>Hexapoda</taxon>
        <taxon>Insecta</taxon>
        <taxon>Pterygota</taxon>
        <taxon>Neoptera</taxon>
        <taxon>Endopterygota</taxon>
        <taxon>Diptera</taxon>
        <taxon>Nematocera</taxon>
        <taxon>Psychodoidea</taxon>
        <taxon>Psychodidae</taxon>
        <taxon>Lutzomyia</taxon>
        <taxon>Lutzomyia</taxon>
    </lineage>
</organism>
<dbReference type="EnsemblMetazoa" id="LLOJ007862-RA">
    <property type="protein sequence ID" value="LLOJ007862-PA"/>
    <property type="gene ID" value="LLOJ007862"/>
</dbReference>
<reference evidence="1" key="1">
    <citation type="submission" date="2020-05" db="UniProtKB">
        <authorList>
            <consortium name="EnsemblMetazoa"/>
        </authorList>
    </citation>
    <scope>IDENTIFICATION</scope>
    <source>
        <strain evidence="1">Jacobina</strain>
    </source>
</reference>
<dbReference type="EMBL" id="AJWK01026194">
    <property type="status" value="NOT_ANNOTATED_CDS"/>
    <property type="molecule type" value="Genomic_DNA"/>
</dbReference>
<dbReference type="EMBL" id="AJWK01026195">
    <property type="status" value="NOT_ANNOTATED_CDS"/>
    <property type="molecule type" value="Genomic_DNA"/>
</dbReference>
<dbReference type="Proteomes" id="UP000092461">
    <property type="component" value="Unassembled WGS sequence"/>
</dbReference>
<protein>
    <submittedName>
        <fullName evidence="1">Uncharacterized protein</fullName>
    </submittedName>
</protein>
<keyword evidence="2" id="KW-1185">Reference proteome</keyword>
<proteinExistence type="predicted"/>
<dbReference type="EMBL" id="AJWK01026193">
    <property type="status" value="NOT_ANNOTATED_CDS"/>
    <property type="molecule type" value="Genomic_DNA"/>
</dbReference>
<dbReference type="VEuPathDB" id="VectorBase:LLOJ007862"/>
<evidence type="ECO:0000313" key="2">
    <source>
        <dbReference type="Proteomes" id="UP000092461"/>
    </source>
</evidence>
<evidence type="ECO:0000313" key="1">
    <source>
        <dbReference type="EnsemblMetazoa" id="LLOJ007862-PA"/>
    </source>
</evidence>